<feature type="compositionally biased region" description="Acidic residues" evidence="1">
    <location>
        <begin position="167"/>
        <end position="182"/>
    </location>
</feature>
<comment type="caution">
    <text evidence="2">The sequence shown here is derived from an EMBL/GenBank/DDBJ whole genome shotgun (WGS) entry which is preliminary data.</text>
</comment>
<name>A0A9P4M081_9PEZI</name>
<proteinExistence type="predicted"/>
<keyword evidence="3" id="KW-1185">Reference proteome</keyword>
<dbReference type="EMBL" id="ML978719">
    <property type="protein sequence ID" value="KAF2087643.1"/>
    <property type="molecule type" value="Genomic_DNA"/>
</dbReference>
<dbReference type="OrthoDB" id="4869816at2759"/>
<evidence type="ECO:0000313" key="2">
    <source>
        <dbReference type="EMBL" id="KAF2087643.1"/>
    </source>
</evidence>
<evidence type="ECO:0000313" key="3">
    <source>
        <dbReference type="Proteomes" id="UP000799776"/>
    </source>
</evidence>
<accession>A0A9P4M081</accession>
<gene>
    <name evidence="2" type="ORF">K490DRAFT_56738</name>
</gene>
<organism evidence="2 3">
    <name type="scientific">Saccharata proteae CBS 121410</name>
    <dbReference type="NCBI Taxonomy" id="1314787"/>
    <lineage>
        <taxon>Eukaryota</taxon>
        <taxon>Fungi</taxon>
        <taxon>Dikarya</taxon>
        <taxon>Ascomycota</taxon>
        <taxon>Pezizomycotina</taxon>
        <taxon>Dothideomycetes</taxon>
        <taxon>Dothideomycetes incertae sedis</taxon>
        <taxon>Botryosphaeriales</taxon>
        <taxon>Saccharataceae</taxon>
        <taxon>Saccharata</taxon>
    </lineage>
</organism>
<reference evidence="2" key="1">
    <citation type="journal article" date="2020" name="Stud. Mycol.">
        <title>101 Dothideomycetes genomes: a test case for predicting lifestyles and emergence of pathogens.</title>
        <authorList>
            <person name="Haridas S."/>
            <person name="Albert R."/>
            <person name="Binder M."/>
            <person name="Bloem J."/>
            <person name="Labutti K."/>
            <person name="Salamov A."/>
            <person name="Andreopoulos B."/>
            <person name="Baker S."/>
            <person name="Barry K."/>
            <person name="Bills G."/>
            <person name="Bluhm B."/>
            <person name="Cannon C."/>
            <person name="Castanera R."/>
            <person name="Culley D."/>
            <person name="Daum C."/>
            <person name="Ezra D."/>
            <person name="Gonzalez J."/>
            <person name="Henrissat B."/>
            <person name="Kuo A."/>
            <person name="Liang C."/>
            <person name="Lipzen A."/>
            <person name="Lutzoni F."/>
            <person name="Magnuson J."/>
            <person name="Mondo S."/>
            <person name="Nolan M."/>
            <person name="Ohm R."/>
            <person name="Pangilinan J."/>
            <person name="Park H.-J."/>
            <person name="Ramirez L."/>
            <person name="Alfaro M."/>
            <person name="Sun H."/>
            <person name="Tritt A."/>
            <person name="Yoshinaga Y."/>
            <person name="Zwiers L.-H."/>
            <person name="Turgeon B."/>
            <person name="Goodwin S."/>
            <person name="Spatafora J."/>
            <person name="Crous P."/>
            <person name="Grigoriev I."/>
        </authorList>
    </citation>
    <scope>NUCLEOTIDE SEQUENCE</scope>
    <source>
        <strain evidence="2">CBS 121410</strain>
    </source>
</reference>
<dbReference type="AlphaFoldDB" id="A0A9P4M081"/>
<sequence>MSWASAIVRDLLLGGQEWWGFMVYRTVYGNDDEWKEFRSACNELCENAFAAPDGQVEEADSIEAREKLRLELVEDPALDGMDSDGVLDLFRQHCSTSDWSAGARGRNQVCLMANADVVHSVLAARRGEKDVTPYLLAIDRNYDHGVKNTDYDSQNSDYAPNARENDGIDPDDDEDEGDDGDEPIVLKVKMKDIISEFYINLLCDVQPEEMTGLSYVL</sequence>
<evidence type="ECO:0000256" key="1">
    <source>
        <dbReference type="SAM" id="MobiDB-lite"/>
    </source>
</evidence>
<protein>
    <submittedName>
        <fullName evidence="2">Uncharacterized protein</fullName>
    </submittedName>
</protein>
<feature type="region of interest" description="Disordered" evidence="1">
    <location>
        <begin position="146"/>
        <end position="182"/>
    </location>
</feature>
<dbReference type="Proteomes" id="UP000799776">
    <property type="component" value="Unassembled WGS sequence"/>
</dbReference>